<feature type="repeat" description="Lumazine-binding" evidence="10">
    <location>
        <begin position="99"/>
        <end position="205"/>
    </location>
</feature>
<evidence type="ECO:0000256" key="10">
    <source>
        <dbReference type="PROSITE-ProRule" id="PRU00524"/>
    </source>
</evidence>
<feature type="domain" description="Lumazine-binding" evidence="11">
    <location>
        <begin position="99"/>
        <end position="205"/>
    </location>
</feature>
<protein>
    <recommendedName>
        <fullName evidence="5 9">Riboflavin synthase</fullName>
        <ecNumber evidence="4 9">2.5.1.9</ecNumber>
    </recommendedName>
</protein>
<dbReference type="InterPro" id="IPR026017">
    <property type="entry name" value="Lumazine-bd_dom"/>
</dbReference>
<dbReference type="InterPro" id="IPR001783">
    <property type="entry name" value="Lumazine-bd"/>
</dbReference>
<evidence type="ECO:0000256" key="7">
    <source>
        <dbReference type="ARBA" id="ARBA00022679"/>
    </source>
</evidence>
<evidence type="ECO:0000256" key="1">
    <source>
        <dbReference type="ARBA" id="ARBA00000968"/>
    </source>
</evidence>
<dbReference type="CDD" id="cd00402">
    <property type="entry name" value="Riboflavin_synthase_like"/>
    <property type="match status" value="1"/>
</dbReference>
<dbReference type="RefSeq" id="WP_102239284.1">
    <property type="nucleotide sequence ID" value="NZ_PNHK01000004.1"/>
</dbReference>
<dbReference type="EC" id="2.5.1.9" evidence="4 9"/>
<evidence type="ECO:0000313" key="12">
    <source>
        <dbReference type="EMBL" id="PMD04620.1"/>
    </source>
</evidence>
<dbReference type="Pfam" id="PF00677">
    <property type="entry name" value="Lum_binding"/>
    <property type="match status" value="2"/>
</dbReference>
<dbReference type="PROSITE" id="PS51177">
    <property type="entry name" value="LUMAZINE_BIND"/>
    <property type="match status" value="2"/>
</dbReference>
<accession>A0A2N6VKE8</accession>
<evidence type="ECO:0000259" key="11">
    <source>
        <dbReference type="PROSITE" id="PS51177"/>
    </source>
</evidence>
<dbReference type="Gene3D" id="2.40.30.20">
    <property type="match status" value="2"/>
</dbReference>
<comment type="pathway">
    <text evidence="3">Cofactor biosynthesis; riboflavin biosynthesis; riboflavin from 2-hydroxy-3-oxobutyl phosphate and 5-amino-6-(D-ribitylamino)uracil: step 2/2.</text>
</comment>
<dbReference type="GO" id="GO:0009231">
    <property type="term" value="P:riboflavin biosynthetic process"/>
    <property type="evidence" value="ECO:0007669"/>
    <property type="project" value="UniProtKB-KW"/>
</dbReference>
<evidence type="ECO:0000313" key="13">
    <source>
        <dbReference type="Proteomes" id="UP000235598"/>
    </source>
</evidence>
<evidence type="ECO:0000256" key="3">
    <source>
        <dbReference type="ARBA" id="ARBA00004887"/>
    </source>
</evidence>
<dbReference type="InterPro" id="IPR017938">
    <property type="entry name" value="Riboflavin_synthase-like_b-brl"/>
</dbReference>
<organism evidence="12 13">
    <name type="scientific">Brevibacterium paucivorans</name>
    <dbReference type="NCBI Taxonomy" id="170994"/>
    <lineage>
        <taxon>Bacteria</taxon>
        <taxon>Bacillati</taxon>
        <taxon>Actinomycetota</taxon>
        <taxon>Actinomycetes</taxon>
        <taxon>Micrococcales</taxon>
        <taxon>Brevibacteriaceae</taxon>
        <taxon>Brevibacterium</taxon>
    </lineage>
</organism>
<evidence type="ECO:0000256" key="6">
    <source>
        <dbReference type="ARBA" id="ARBA00022619"/>
    </source>
</evidence>
<dbReference type="NCBIfam" id="TIGR00187">
    <property type="entry name" value="ribE"/>
    <property type="match status" value="1"/>
</dbReference>
<evidence type="ECO:0000256" key="2">
    <source>
        <dbReference type="ARBA" id="ARBA00002803"/>
    </source>
</evidence>
<feature type="repeat" description="Lumazine-binding" evidence="10">
    <location>
        <begin position="1"/>
        <end position="98"/>
    </location>
</feature>
<dbReference type="SUPFAM" id="SSF63380">
    <property type="entry name" value="Riboflavin synthase domain-like"/>
    <property type="match status" value="2"/>
</dbReference>
<evidence type="ECO:0000256" key="5">
    <source>
        <dbReference type="ARBA" id="ARBA00013950"/>
    </source>
</evidence>
<sequence>MFTGIVQKVAPVQALEHRDSYARIVLDTGELTADLPPGGSLAVNGVCLTETESPASAGRFTAHVMEETLRLTNLRALDAGSFVNVERCLAVTDRLDGHIVQGHVDAVGEVLTVTELAGSRIVRVSVPERLAPLMAVKGSVALNGVSLTITAVSVATPGGGDGPAHWVEVSLIPATCANTTFGTAQVGDLVNIEADVVARYTARLNQFATTKENS</sequence>
<keyword evidence="6" id="KW-0686">Riboflavin biosynthesis</keyword>
<dbReference type="InterPro" id="IPR023366">
    <property type="entry name" value="ATP_synth_asu-like_sf"/>
</dbReference>
<keyword evidence="7" id="KW-0808">Transferase</keyword>
<dbReference type="Proteomes" id="UP000235598">
    <property type="component" value="Unassembled WGS sequence"/>
</dbReference>
<dbReference type="EMBL" id="PNHK01000004">
    <property type="protein sequence ID" value="PMD04620.1"/>
    <property type="molecule type" value="Genomic_DNA"/>
</dbReference>
<evidence type="ECO:0000256" key="4">
    <source>
        <dbReference type="ARBA" id="ARBA00012827"/>
    </source>
</evidence>
<gene>
    <name evidence="12" type="ORF">CJ199_09565</name>
</gene>
<evidence type="ECO:0000256" key="9">
    <source>
        <dbReference type="NCBIfam" id="TIGR00187"/>
    </source>
</evidence>
<dbReference type="PANTHER" id="PTHR21098">
    <property type="entry name" value="RIBOFLAVIN SYNTHASE ALPHA CHAIN"/>
    <property type="match status" value="1"/>
</dbReference>
<dbReference type="GO" id="GO:0004746">
    <property type="term" value="F:riboflavin synthase activity"/>
    <property type="evidence" value="ECO:0007669"/>
    <property type="project" value="UniProtKB-UniRule"/>
</dbReference>
<comment type="caution">
    <text evidence="12">The sequence shown here is derived from an EMBL/GenBank/DDBJ whole genome shotgun (WGS) entry which is preliminary data.</text>
</comment>
<dbReference type="PIRSF" id="PIRSF000498">
    <property type="entry name" value="Riboflavin_syn_A"/>
    <property type="match status" value="1"/>
</dbReference>
<proteinExistence type="predicted"/>
<evidence type="ECO:0000256" key="8">
    <source>
        <dbReference type="ARBA" id="ARBA00022737"/>
    </source>
</evidence>
<feature type="domain" description="Lumazine-binding" evidence="11">
    <location>
        <begin position="1"/>
        <end position="98"/>
    </location>
</feature>
<comment type="catalytic activity">
    <reaction evidence="1">
        <text>2 6,7-dimethyl-8-(1-D-ribityl)lumazine + H(+) = 5-amino-6-(D-ribitylamino)uracil + riboflavin</text>
        <dbReference type="Rhea" id="RHEA:20772"/>
        <dbReference type="ChEBI" id="CHEBI:15378"/>
        <dbReference type="ChEBI" id="CHEBI:15934"/>
        <dbReference type="ChEBI" id="CHEBI:57986"/>
        <dbReference type="ChEBI" id="CHEBI:58201"/>
        <dbReference type="EC" id="2.5.1.9"/>
    </reaction>
</comment>
<reference evidence="12 13" key="1">
    <citation type="submission" date="2017-09" db="EMBL/GenBank/DDBJ databases">
        <title>Bacterial strain isolated from the female urinary microbiota.</title>
        <authorList>
            <person name="Thomas-White K."/>
            <person name="Kumar N."/>
            <person name="Forster S."/>
            <person name="Putonti C."/>
            <person name="Lawley T."/>
            <person name="Wolfe A.J."/>
        </authorList>
    </citation>
    <scope>NUCLEOTIDE SEQUENCE [LARGE SCALE GENOMIC DNA]</scope>
    <source>
        <strain evidence="12 13">UMB1301</strain>
    </source>
</reference>
<comment type="function">
    <text evidence="2">Catalyzes the dismutation of two molecules of 6,7-dimethyl-8-ribityllumazine, resulting in the formation of riboflavin and 5-amino-6-(D-ribitylamino)uracil.</text>
</comment>
<keyword evidence="8" id="KW-0677">Repeat</keyword>
<dbReference type="AlphaFoldDB" id="A0A2N6VKE8"/>
<dbReference type="PANTHER" id="PTHR21098:SF12">
    <property type="entry name" value="RIBOFLAVIN SYNTHASE"/>
    <property type="match status" value="1"/>
</dbReference>
<name>A0A2N6VKE8_9MICO</name>
<dbReference type="NCBIfam" id="NF006767">
    <property type="entry name" value="PRK09289.1"/>
    <property type="match status" value="1"/>
</dbReference>
<dbReference type="OrthoDB" id="9788537at2"/>